<gene>
    <name evidence="1" type="ORF">N7539_004651</name>
</gene>
<evidence type="ECO:0000313" key="1">
    <source>
        <dbReference type="EMBL" id="KAJ5489761.1"/>
    </source>
</evidence>
<reference evidence="1" key="1">
    <citation type="submission" date="2022-12" db="EMBL/GenBank/DDBJ databases">
        <authorList>
            <person name="Petersen C."/>
        </authorList>
    </citation>
    <scope>NUCLEOTIDE SEQUENCE</scope>
    <source>
        <strain evidence="1">IBT 30728</strain>
    </source>
</reference>
<dbReference type="Proteomes" id="UP001148312">
    <property type="component" value="Unassembled WGS sequence"/>
</dbReference>
<dbReference type="AlphaFoldDB" id="A0A9X0BYE1"/>
<dbReference type="RefSeq" id="XP_056791794.1">
    <property type="nucleotide sequence ID" value="XM_056934253.1"/>
</dbReference>
<proteinExistence type="predicted"/>
<dbReference type="EMBL" id="JAPWDQ010000004">
    <property type="protein sequence ID" value="KAJ5489761.1"/>
    <property type="molecule type" value="Genomic_DNA"/>
</dbReference>
<organism evidence="1 2">
    <name type="scientific">Penicillium diatomitis</name>
    <dbReference type="NCBI Taxonomy" id="2819901"/>
    <lineage>
        <taxon>Eukaryota</taxon>
        <taxon>Fungi</taxon>
        <taxon>Dikarya</taxon>
        <taxon>Ascomycota</taxon>
        <taxon>Pezizomycotina</taxon>
        <taxon>Eurotiomycetes</taxon>
        <taxon>Eurotiomycetidae</taxon>
        <taxon>Eurotiales</taxon>
        <taxon>Aspergillaceae</taxon>
        <taxon>Penicillium</taxon>
    </lineage>
</organism>
<protein>
    <submittedName>
        <fullName evidence="1">Uncharacterized protein</fullName>
    </submittedName>
</protein>
<evidence type="ECO:0000313" key="2">
    <source>
        <dbReference type="Proteomes" id="UP001148312"/>
    </source>
</evidence>
<comment type="caution">
    <text evidence="1">The sequence shown here is derived from an EMBL/GenBank/DDBJ whole genome shotgun (WGS) entry which is preliminary data.</text>
</comment>
<reference evidence="1" key="2">
    <citation type="journal article" date="2023" name="IMA Fungus">
        <title>Comparative genomic study of the Penicillium genus elucidates a diverse pangenome and 15 lateral gene transfer events.</title>
        <authorList>
            <person name="Petersen C."/>
            <person name="Sorensen T."/>
            <person name="Nielsen M.R."/>
            <person name="Sondergaard T.E."/>
            <person name="Sorensen J.L."/>
            <person name="Fitzpatrick D.A."/>
            <person name="Frisvad J.C."/>
            <person name="Nielsen K.L."/>
        </authorList>
    </citation>
    <scope>NUCLEOTIDE SEQUENCE</scope>
    <source>
        <strain evidence="1">IBT 30728</strain>
    </source>
</reference>
<sequence>MATRASLAVEELAHDRSAVEQYCYHVTHSQDGLSTIIGAGQKHAATVQGGFYLRGDVPAAVNFEIHNKQKDGIHTPNQADYETYLWKMADSNSECYGSKEQEPWPGCSISQ</sequence>
<name>A0A9X0BYE1_9EURO</name>
<keyword evidence="2" id="KW-1185">Reference proteome</keyword>
<dbReference type="GeneID" id="81624502"/>
<accession>A0A9X0BYE1</accession>